<dbReference type="PANTHER" id="PTHR30244:SF36">
    <property type="entry name" value="3-OXO-GLUCOSE-6-PHOSPHATE:GLUTAMATE AMINOTRANSFERASE"/>
    <property type="match status" value="1"/>
</dbReference>
<accession>A0A538TK52</accession>
<dbReference type="InterPro" id="IPR000653">
    <property type="entry name" value="DegT/StrS_aminotransferase"/>
</dbReference>
<dbReference type="SUPFAM" id="SSF53383">
    <property type="entry name" value="PLP-dependent transferases"/>
    <property type="match status" value="1"/>
</dbReference>
<evidence type="ECO:0000313" key="5">
    <source>
        <dbReference type="EMBL" id="TMQ64004.1"/>
    </source>
</evidence>
<reference evidence="5 6" key="1">
    <citation type="journal article" date="2019" name="Nat. Microbiol.">
        <title>Mediterranean grassland soil C-N compound turnover is dependent on rainfall and depth, and is mediated by genomically divergent microorganisms.</title>
        <authorList>
            <person name="Diamond S."/>
            <person name="Andeer P.F."/>
            <person name="Li Z."/>
            <person name="Crits-Christoph A."/>
            <person name="Burstein D."/>
            <person name="Anantharaman K."/>
            <person name="Lane K.R."/>
            <person name="Thomas B.C."/>
            <person name="Pan C."/>
            <person name="Northen T.R."/>
            <person name="Banfield J.F."/>
        </authorList>
    </citation>
    <scope>NUCLEOTIDE SEQUENCE [LARGE SCALE GENOMIC DNA]</scope>
    <source>
        <strain evidence="5">WS_9</strain>
    </source>
</reference>
<dbReference type="EMBL" id="VBOZ01000028">
    <property type="protein sequence ID" value="TMQ64004.1"/>
    <property type="molecule type" value="Genomic_DNA"/>
</dbReference>
<comment type="similarity">
    <text evidence="2 3">Belongs to the DegT/DnrJ/EryC1 family.</text>
</comment>
<dbReference type="GO" id="GO:0030170">
    <property type="term" value="F:pyridoxal phosphate binding"/>
    <property type="evidence" value="ECO:0007669"/>
    <property type="project" value="TreeGrafter"/>
</dbReference>
<keyword evidence="5" id="KW-0808">Transferase</keyword>
<keyword evidence="5" id="KW-0032">Aminotransferase</keyword>
<dbReference type="CDD" id="cd00616">
    <property type="entry name" value="AHBA_syn"/>
    <property type="match status" value="1"/>
</dbReference>
<evidence type="ECO:0000256" key="3">
    <source>
        <dbReference type="RuleBase" id="RU004508"/>
    </source>
</evidence>
<organism evidence="5 6">
    <name type="scientific">Eiseniibacteriota bacterium</name>
    <dbReference type="NCBI Taxonomy" id="2212470"/>
    <lineage>
        <taxon>Bacteria</taxon>
        <taxon>Candidatus Eiseniibacteriota</taxon>
    </lineage>
</organism>
<dbReference type="InterPro" id="IPR015422">
    <property type="entry name" value="PyrdxlP-dep_Trfase_small"/>
</dbReference>
<comment type="caution">
    <text evidence="5">The sequence shown here is derived from an EMBL/GenBank/DDBJ whole genome shotgun (WGS) entry which is preliminary data.</text>
</comment>
<keyword evidence="1 3" id="KW-0663">Pyridoxal phosphate</keyword>
<evidence type="ECO:0000256" key="1">
    <source>
        <dbReference type="ARBA" id="ARBA00022898"/>
    </source>
</evidence>
<dbReference type="InterPro" id="IPR015424">
    <property type="entry name" value="PyrdxlP-dep_Trfase"/>
</dbReference>
<sequence>MAREEGRPLERDSRRRGKGRVVRDPAGREEGGGGPHLPFPPPGLPRRARGKEGGSDGTGSRRDGARARGDPMRQATTEAPVPLLDLGLVHRQIADDLRRDFERVLASGQFILGAEHDAFERELAQACGVTQAVGLSSGTAAISIVLQALRIGAGDEVIVPAFTYFATASAVAQVGARPIFADVEPVRFGLDPSSVESRVGTKTRAILPVHLYGLACDTKPLAAIADRHGIPLVEDAAQAIGASDRGRPVGKSTAGAALSFFPTKNLGALGDGGAYVTDDLELAGRIRLLRAQGDAGDYRHTVLGTNARLDALQAAFLRTKLRHLSEWIAMRRASADLYRAALAGTPVTLPEEPEGAHHTYHQFTIRAPERDRLQQFLRERGVATRVYYPIPLHTQPAFDYLGHKAGDFPVSERLAREVLSLPIFPGISPEQIERVARAVREFHGGGGGAR</sequence>
<dbReference type="GO" id="GO:0000271">
    <property type="term" value="P:polysaccharide biosynthetic process"/>
    <property type="evidence" value="ECO:0007669"/>
    <property type="project" value="TreeGrafter"/>
</dbReference>
<evidence type="ECO:0000256" key="2">
    <source>
        <dbReference type="ARBA" id="ARBA00037999"/>
    </source>
</evidence>
<dbReference type="AlphaFoldDB" id="A0A538TK52"/>
<dbReference type="Proteomes" id="UP000317691">
    <property type="component" value="Unassembled WGS sequence"/>
</dbReference>
<protein>
    <submittedName>
        <fullName evidence="5">DegT/DnrJ/EryC1/StrS family aminotransferase</fullName>
    </submittedName>
</protein>
<feature type="region of interest" description="Disordered" evidence="4">
    <location>
        <begin position="1"/>
        <end position="79"/>
    </location>
</feature>
<proteinExistence type="inferred from homology"/>
<dbReference type="Gene3D" id="3.90.1150.10">
    <property type="entry name" value="Aspartate Aminotransferase, domain 1"/>
    <property type="match status" value="1"/>
</dbReference>
<gene>
    <name evidence="5" type="ORF">E6K79_08425</name>
</gene>
<dbReference type="Pfam" id="PF01041">
    <property type="entry name" value="DegT_DnrJ_EryC1"/>
    <property type="match status" value="1"/>
</dbReference>
<dbReference type="Gene3D" id="3.40.640.10">
    <property type="entry name" value="Type I PLP-dependent aspartate aminotransferase-like (Major domain)"/>
    <property type="match status" value="1"/>
</dbReference>
<dbReference type="GO" id="GO:0008483">
    <property type="term" value="F:transaminase activity"/>
    <property type="evidence" value="ECO:0007669"/>
    <property type="project" value="UniProtKB-KW"/>
</dbReference>
<feature type="compositionally biased region" description="Basic and acidic residues" evidence="4">
    <location>
        <begin position="50"/>
        <end position="71"/>
    </location>
</feature>
<evidence type="ECO:0000313" key="6">
    <source>
        <dbReference type="Proteomes" id="UP000317691"/>
    </source>
</evidence>
<dbReference type="PANTHER" id="PTHR30244">
    <property type="entry name" value="TRANSAMINASE"/>
    <property type="match status" value="1"/>
</dbReference>
<feature type="compositionally biased region" description="Basic and acidic residues" evidence="4">
    <location>
        <begin position="21"/>
        <end position="31"/>
    </location>
</feature>
<evidence type="ECO:0000256" key="4">
    <source>
        <dbReference type="SAM" id="MobiDB-lite"/>
    </source>
</evidence>
<feature type="compositionally biased region" description="Basic and acidic residues" evidence="4">
    <location>
        <begin position="1"/>
        <end position="13"/>
    </location>
</feature>
<dbReference type="InterPro" id="IPR015421">
    <property type="entry name" value="PyrdxlP-dep_Trfase_major"/>
</dbReference>
<name>A0A538TK52_UNCEI</name>